<evidence type="ECO:0000313" key="3">
    <source>
        <dbReference type="Proteomes" id="UP001253637"/>
    </source>
</evidence>
<dbReference type="InterPro" id="IPR043883">
    <property type="entry name" value="DUF5849"/>
</dbReference>
<reference evidence="2" key="1">
    <citation type="submission" date="2021-04" db="EMBL/GenBank/DDBJ databases">
        <title>Draft Genome Sequence of Pandoravirus japonicus, Isolated from the Sabaishi River of Niigata, Japan.</title>
        <authorList>
            <person name="Hosokawa N."/>
            <person name="Takahashi H."/>
            <person name="Aoki K."/>
            <person name="Takemura M."/>
        </authorList>
    </citation>
    <scope>NUCLEOTIDE SEQUENCE</scope>
</reference>
<dbReference type="Proteomes" id="UP001253637">
    <property type="component" value="Segment"/>
</dbReference>
<organism evidence="2 3">
    <name type="scientific">Pandoravirus japonicus</name>
    <dbReference type="NCBI Taxonomy" id="2823154"/>
    <lineage>
        <taxon>Viruses</taxon>
        <taxon>Pandoravirus</taxon>
    </lineage>
</organism>
<evidence type="ECO:0000313" key="2">
    <source>
        <dbReference type="EMBL" id="BCU03684.1"/>
    </source>
</evidence>
<keyword evidence="1" id="KW-0812">Transmembrane</keyword>
<keyword evidence="1" id="KW-0472">Membrane</keyword>
<name>A0A811BNP2_9VIRU</name>
<sequence>MSAIAAPVAATAPNRTRLWIVAAIVAALLAAVVAAIVIWQRRQKKPNGGGGGGDGGGGNVVTLGYRDVVFRTCDASGACGDFQLEGNDARGTNDDPTMNYYRAIGPTGSGRLGDYVDCTAGCVAGHAPFAAEGTTSVVVDTANLDPHDPLAPKHPIDFGGGYCMSCAARPFSVWSLVCPAGYSALGDVVHAGCGKPAVGDYYCVPDACTEAGAAGPYVWRDDRTCPGTADQGVILYSVVAPDPTTAVSGRFFKAVFGDPIAPPPTSGLSVLRNKCSAPKPPPPPPPPPVDTRIAGGRYRIRWGAPAADTYLGFYPLDAIVLVSRSAAVVWDYTAPAADPTAGGRLARTPDWVLGSIGTATPATPILVSPSKASAALVGVWVASRTAPTAPAIIYNTYLKGCLQGQPLGGGGGSAVIASNCSAATRNWYFEPVA</sequence>
<keyword evidence="1" id="KW-1133">Transmembrane helix</keyword>
<evidence type="ECO:0000256" key="1">
    <source>
        <dbReference type="SAM" id="Phobius"/>
    </source>
</evidence>
<proteinExistence type="predicted"/>
<accession>A0A811BNP2</accession>
<dbReference type="EMBL" id="LC625835">
    <property type="protein sequence ID" value="BCU03684.1"/>
    <property type="molecule type" value="Genomic_DNA"/>
</dbReference>
<dbReference type="Pfam" id="PF19167">
    <property type="entry name" value="DUF5849"/>
    <property type="match status" value="1"/>
</dbReference>
<feature type="transmembrane region" description="Helical" evidence="1">
    <location>
        <begin position="18"/>
        <end position="39"/>
    </location>
</feature>
<protein>
    <submittedName>
        <fullName evidence="2">Uncharacterized protein</fullName>
    </submittedName>
</protein>